<gene>
    <name evidence="2" type="ORF">JZL65_04770</name>
</gene>
<dbReference type="EMBL" id="CP071137">
    <property type="protein sequence ID" value="QWY78391.1"/>
    <property type="molecule type" value="Genomic_DNA"/>
</dbReference>
<dbReference type="AlphaFoldDB" id="A0A9E6MY11"/>
<organism evidence="2 3">
    <name type="scientific">Ferrovum myxofaciens</name>
    <dbReference type="NCBI Taxonomy" id="416213"/>
    <lineage>
        <taxon>Bacteria</taxon>
        <taxon>Pseudomonadati</taxon>
        <taxon>Pseudomonadota</taxon>
        <taxon>Betaproteobacteria</taxon>
        <taxon>Ferrovales</taxon>
        <taxon>Ferrovaceae</taxon>
        <taxon>Ferrovum</taxon>
    </lineage>
</organism>
<evidence type="ECO:0000313" key="3">
    <source>
        <dbReference type="Proteomes" id="UP000683551"/>
    </source>
</evidence>
<proteinExistence type="predicted"/>
<feature type="compositionally biased region" description="Polar residues" evidence="1">
    <location>
        <begin position="31"/>
        <end position="42"/>
    </location>
</feature>
<protein>
    <submittedName>
        <fullName evidence="2">Uncharacterized protein</fullName>
    </submittedName>
</protein>
<evidence type="ECO:0000256" key="1">
    <source>
        <dbReference type="SAM" id="MobiDB-lite"/>
    </source>
</evidence>
<accession>A0A9E6MY11</accession>
<dbReference type="Proteomes" id="UP000683551">
    <property type="component" value="Chromosome"/>
</dbReference>
<feature type="region of interest" description="Disordered" evidence="1">
    <location>
        <begin position="30"/>
        <end position="91"/>
    </location>
</feature>
<name>A0A9E6MY11_9PROT</name>
<dbReference type="RefSeq" id="WP_273145784.1">
    <property type="nucleotide sequence ID" value="NZ_CP053675.1"/>
</dbReference>
<evidence type="ECO:0000313" key="2">
    <source>
        <dbReference type="EMBL" id="QWY78391.1"/>
    </source>
</evidence>
<reference evidence="2" key="1">
    <citation type="submission" date="2021-02" db="EMBL/GenBank/DDBJ databases">
        <title>Comparative genomics of Ferrovum myxofaciens strains, predominant extremophile bacteria forming large biofilm stalactites in acid mine ecosystems.</title>
        <authorList>
            <person name="Burkartova K."/>
            <person name="Ridl J."/>
            <person name="Pajer P."/>
            <person name="Falteisek L."/>
        </authorList>
    </citation>
    <scope>NUCLEOTIDE SEQUENCE</scope>
    <source>
        <strain evidence="2">MI1III</strain>
    </source>
</reference>
<sequence length="136" mass="15285">MLHEVVTDGLAVGKNAKISVSNIDRKEKALQTETENQFAQKNRPNEMTGGEHLPSLDLAQPAVPVITRTKRKNDADDKIRHGTQNPKIEKTDATIEQYKKRAVGILRQIASESNMEEITPSMIVHWLSQHAKYQTS</sequence>